<evidence type="ECO:0000313" key="2">
    <source>
        <dbReference type="Proteomes" id="UP001202328"/>
    </source>
</evidence>
<dbReference type="AlphaFoldDB" id="A0AAD4SK99"/>
<gene>
    <name evidence="1" type="ORF">MKW98_014110</name>
</gene>
<dbReference type="EMBL" id="JAJJMB010010315">
    <property type="protein sequence ID" value="KAI3909693.1"/>
    <property type="molecule type" value="Genomic_DNA"/>
</dbReference>
<reference evidence="1" key="1">
    <citation type="submission" date="2022-04" db="EMBL/GenBank/DDBJ databases">
        <title>A functionally conserved STORR gene fusion in Papaver species that diverged 16.8 million years ago.</title>
        <authorList>
            <person name="Catania T."/>
        </authorList>
    </citation>
    <scope>NUCLEOTIDE SEQUENCE</scope>
    <source>
        <strain evidence="1">S-188037</strain>
    </source>
</reference>
<comment type="caution">
    <text evidence="1">The sequence shown here is derived from an EMBL/GenBank/DDBJ whole genome shotgun (WGS) entry which is preliminary data.</text>
</comment>
<sequence>MAQGSLRTLSLVKCSKITDDGLKRVLERNPRLIKMNVPGCTRLTIEGILKCLKNFTSRNTLPGGIKHIRVGERYDLQHIHFEELKPLIGDDSCRLESNIKNLRYYRHQYSLSCGGGDCAMDIELCPRCRCQSKNMVPQSCRECRFCISRCYQCVRCINDVELEETFCLEPLCLDCWNEVKD</sequence>
<keyword evidence="2" id="KW-1185">Reference proteome</keyword>
<dbReference type="Proteomes" id="UP001202328">
    <property type="component" value="Unassembled WGS sequence"/>
</dbReference>
<evidence type="ECO:0008006" key="3">
    <source>
        <dbReference type="Google" id="ProtNLM"/>
    </source>
</evidence>
<accession>A0AAD4SK99</accession>
<dbReference type="Gene3D" id="3.80.10.10">
    <property type="entry name" value="Ribonuclease Inhibitor"/>
    <property type="match status" value="1"/>
</dbReference>
<protein>
    <recommendedName>
        <fullName evidence="3">F-box protein SKIP14</fullName>
    </recommendedName>
</protein>
<evidence type="ECO:0000313" key="1">
    <source>
        <dbReference type="EMBL" id="KAI3909693.1"/>
    </source>
</evidence>
<proteinExistence type="predicted"/>
<dbReference type="InterPro" id="IPR032675">
    <property type="entry name" value="LRR_dom_sf"/>
</dbReference>
<dbReference type="SUPFAM" id="SSF52047">
    <property type="entry name" value="RNI-like"/>
    <property type="match status" value="1"/>
</dbReference>
<organism evidence="1 2">
    <name type="scientific">Papaver atlanticum</name>
    <dbReference type="NCBI Taxonomy" id="357466"/>
    <lineage>
        <taxon>Eukaryota</taxon>
        <taxon>Viridiplantae</taxon>
        <taxon>Streptophyta</taxon>
        <taxon>Embryophyta</taxon>
        <taxon>Tracheophyta</taxon>
        <taxon>Spermatophyta</taxon>
        <taxon>Magnoliopsida</taxon>
        <taxon>Ranunculales</taxon>
        <taxon>Papaveraceae</taxon>
        <taxon>Papaveroideae</taxon>
        <taxon>Papaver</taxon>
    </lineage>
</organism>
<name>A0AAD4SK99_9MAGN</name>